<keyword evidence="1" id="KW-0472">Membrane</keyword>
<proteinExistence type="predicted"/>
<evidence type="ECO:0000313" key="2">
    <source>
        <dbReference type="EMBL" id="PSL34894.1"/>
    </source>
</evidence>
<feature type="transmembrane region" description="Helical" evidence="1">
    <location>
        <begin position="138"/>
        <end position="156"/>
    </location>
</feature>
<sequence>MKCRFIKSLLHYSKSGCMLLLISGISTKLYAHVVVGELEKMSKTAVGLVYLQLGYQHILPLGFDHILFVLCLLLLSPRLKPVLWQATAFTLAHSVTLGLTIYHVITPPERIVEPVIALSIMYVALENILSGRLKTSRIGVVFLFGLIHGMGFAGALEQLGLPRDAYLISLIMFNAGIELGQLTIILTAYFLLVKWLGNKPYYPRLIVPSLSIVIIIIAGYWTVQRLFL</sequence>
<keyword evidence="3" id="KW-1185">Reference proteome</keyword>
<protein>
    <submittedName>
        <fullName evidence="2">HupE/UreJ protein</fullName>
    </submittedName>
</protein>
<dbReference type="EMBL" id="PYGK01000002">
    <property type="protein sequence ID" value="PSL34894.1"/>
    <property type="molecule type" value="Genomic_DNA"/>
</dbReference>
<comment type="caution">
    <text evidence="2">The sequence shown here is derived from an EMBL/GenBank/DDBJ whole genome shotgun (WGS) entry which is preliminary data.</text>
</comment>
<organism evidence="2 3">
    <name type="scientific">Chitinophaga ginsengisoli</name>
    <dbReference type="NCBI Taxonomy" id="363837"/>
    <lineage>
        <taxon>Bacteria</taxon>
        <taxon>Pseudomonadati</taxon>
        <taxon>Bacteroidota</taxon>
        <taxon>Chitinophagia</taxon>
        <taxon>Chitinophagales</taxon>
        <taxon>Chitinophagaceae</taxon>
        <taxon>Chitinophaga</taxon>
    </lineage>
</organism>
<gene>
    <name evidence="2" type="ORF">CLV42_102468</name>
</gene>
<evidence type="ECO:0000313" key="3">
    <source>
        <dbReference type="Proteomes" id="UP000240978"/>
    </source>
</evidence>
<keyword evidence="1" id="KW-0812">Transmembrane</keyword>
<name>A0A2P8GLQ2_9BACT</name>
<accession>A0A2P8GLQ2</accession>
<dbReference type="RefSeq" id="WP_211303396.1">
    <property type="nucleotide sequence ID" value="NZ_PYGK01000002.1"/>
</dbReference>
<feature type="transmembrane region" description="Helical" evidence="1">
    <location>
        <begin position="111"/>
        <end position="129"/>
    </location>
</feature>
<dbReference type="AlphaFoldDB" id="A0A2P8GLQ2"/>
<dbReference type="Pfam" id="PF13795">
    <property type="entry name" value="HupE_UreJ_2"/>
    <property type="match status" value="1"/>
</dbReference>
<feature type="transmembrane region" description="Helical" evidence="1">
    <location>
        <begin position="205"/>
        <end position="223"/>
    </location>
</feature>
<feature type="transmembrane region" description="Helical" evidence="1">
    <location>
        <begin position="168"/>
        <end position="193"/>
    </location>
</feature>
<reference evidence="2 3" key="1">
    <citation type="submission" date="2018-03" db="EMBL/GenBank/DDBJ databases">
        <title>Genomic Encyclopedia of Archaeal and Bacterial Type Strains, Phase II (KMG-II): from individual species to whole genera.</title>
        <authorList>
            <person name="Goeker M."/>
        </authorList>
    </citation>
    <scope>NUCLEOTIDE SEQUENCE [LARGE SCALE GENOMIC DNA]</scope>
    <source>
        <strain evidence="2 3">DSM 18107</strain>
    </source>
</reference>
<evidence type="ECO:0000256" key="1">
    <source>
        <dbReference type="SAM" id="Phobius"/>
    </source>
</evidence>
<feature type="transmembrane region" description="Helical" evidence="1">
    <location>
        <begin position="82"/>
        <end position="105"/>
    </location>
</feature>
<keyword evidence="1" id="KW-1133">Transmembrane helix</keyword>
<feature type="transmembrane region" description="Helical" evidence="1">
    <location>
        <begin position="55"/>
        <end position="75"/>
    </location>
</feature>
<dbReference type="Proteomes" id="UP000240978">
    <property type="component" value="Unassembled WGS sequence"/>
</dbReference>
<dbReference type="InterPro" id="IPR032809">
    <property type="entry name" value="Put_HupE_UreJ"/>
</dbReference>